<dbReference type="PANTHER" id="PTHR31183:SF2">
    <property type="entry name" value="TRICHOPLEIN KERATIN FILAMENT-BINDING PROTEIN"/>
    <property type="match status" value="1"/>
</dbReference>
<evidence type="ECO:0000259" key="9">
    <source>
        <dbReference type="Pfam" id="PF13868"/>
    </source>
</evidence>
<keyword evidence="11" id="KW-1185">Reference proteome</keyword>
<evidence type="ECO:0000256" key="6">
    <source>
        <dbReference type="ARBA" id="ARBA00023212"/>
    </source>
</evidence>
<dbReference type="PANTHER" id="PTHR31183">
    <property type="entry name" value="TRICHOPLEIN KERATIN FILAMENT-BINDING PROTEIN FAMILY MEMBER"/>
    <property type="match status" value="1"/>
</dbReference>
<organism evidence="10 11">
    <name type="scientific">Scleropages formosus</name>
    <name type="common">Asian bonytongue</name>
    <name type="synonym">Osteoglossum formosum</name>
    <dbReference type="NCBI Taxonomy" id="113540"/>
    <lineage>
        <taxon>Eukaryota</taxon>
        <taxon>Metazoa</taxon>
        <taxon>Chordata</taxon>
        <taxon>Craniata</taxon>
        <taxon>Vertebrata</taxon>
        <taxon>Euteleostomi</taxon>
        <taxon>Actinopterygii</taxon>
        <taxon>Neopterygii</taxon>
        <taxon>Teleostei</taxon>
        <taxon>Osteoglossocephala</taxon>
        <taxon>Osteoglossomorpha</taxon>
        <taxon>Osteoglossiformes</taxon>
        <taxon>Osteoglossidae</taxon>
        <taxon>Scleropages</taxon>
    </lineage>
</organism>
<evidence type="ECO:0000313" key="10">
    <source>
        <dbReference type="Ensembl" id="ENSSFOP00015072391.1"/>
    </source>
</evidence>
<evidence type="ECO:0000256" key="1">
    <source>
        <dbReference type="ARBA" id="ARBA00004300"/>
    </source>
</evidence>
<evidence type="ECO:0000256" key="8">
    <source>
        <dbReference type="SAM" id="MobiDB-lite"/>
    </source>
</evidence>
<keyword evidence="6" id="KW-0206">Cytoskeleton</keyword>
<proteinExistence type="inferred from homology"/>
<evidence type="ECO:0000256" key="2">
    <source>
        <dbReference type="ARBA" id="ARBA00010777"/>
    </source>
</evidence>
<dbReference type="InterPro" id="IPR043597">
    <property type="entry name" value="TPH_dom"/>
</dbReference>
<evidence type="ECO:0000256" key="7">
    <source>
        <dbReference type="SAM" id="Coils"/>
    </source>
</evidence>
<evidence type="ECO:0000313" key="11">
    <source>
        <dbReference type="Proteomes" id="UP000694397"/>
    </source>
</evidence>
<protein>
    <recommendedName>
        <fullName evidence="3">Trichoplein keratin filament-binding protein</fullName>
    </recommendedName>
</protein>
<feature type="region of interest" description="Disordered" evidence="8">
    <location>
        <begin position="417"/>
        <end position="436"/>
    </location>
</feature>
<evidence type="ECO:0000256" key="5">
    <source>
        <dbReference type="ARBA" id="ARBA00023054"/>
    </source>
</evidence>
<dbReference type="GO" id="GO:0006915">
    <property type="term" value="P:apoptotic process"/>
    <property type="evidence" value="ECO:0007669"/>
    <property type="project" value="TreeGrafter"/>
</dbReference>
<accession>A0A8C9WAI8</accession>
<gene>
    <name evidence="10" type="primary">tchp</name>
</gene>
<dbReference type="Proteomes" id="UP000694397">
    <property type="component" value="Chromosome 19"/>
</dbReference>
<feature type="region of interest" description="Disordered" evidence="8">
    <location>
        <begin position="451"/>
        <end position="474"/>
    </location>
</feature>
<evidence type="ECO:0000256" key="3">
    <source>
        <dbReference type="ARBA" id="ARBA00017328"/>
    </source>
</evidence>
<comment type="similarity">
    <text evidence="2">Belongs to the TCHP family.</text>
</comment>
<dbReference type="Pfam" id="PF13868">
    <property type="entry name" value="TPH"/>
    <property type="match status" value="1"/>
</dbReference>
<reference evidence="10 11" key="1">
    <citation type="submission" date="2019-04" db="EMBL/GenBank/DDBJ databases">
        <authorList>
            <consortium name="Wellcome Sanger Institute Data Sharing"/>
        </authorList>
    </citation>
    <scope>NUCLEOTIDE SEQUENCE [LARGE SCALE GENOMIC DNA]</scope>
</reference>
<dbReference type="GO" id="GO:0045095">
    <property type="term" value="C:keratin filament"/>
    <property type="evidence" value="ECO:0007669"/>
    <property type="project" value="TreeGrafter"/>
</dbReference>
<feature type="domain" description="Trichohyalin-plectin-homology" evidence="9">
    <location>
        <begin position="145"/>
        <end position="444"/>
    </location>
</feature>
<keyword evidence="4" id="KW-0963">Cytoplasm</keyword>
<dbReference type="InterPro" id="IPR043596">
    <property type="entry name" value="CFAP53/TCHP"/>
</dbReference>
<dbReference type="Ensembl" id="ENSSFOT00015063319.1">
    <property type="protein sequence ID" value="ENSSFOP00015072391.1"/>
    <property type="gene ID" value="ENSSFOG00015002942.2"/>
</dbReference>
<reference evidence="10" key="2">
    <citation type="submission" date="2025-08" db="UniProtKB">
        <authorList>
            <consortium name="Ensembl"/>
        </authorList>
    </citation>
    <scope>IDENTIFICATION</scope>
</reference>
<dbReference type="AlphaFoldDB" id="A0A8C9WAI8"/>
<reference evidence="10" key="3">
    <citation type="submission" date="2025-09" db="UniProtKB">
        <authorList>
            <consortium name="Ensembl"/>
        </authorList>
    </citation>
    <scope>IDENTIFICATION</scope>
</reference>
<feature type="coiled-coil region" evidence="7">
    <location>
        <begin position="74"/>
        <end position="138"/>
    </location>
</feature>
<dbReference type="GeneTree" id="ENSGT01070000253909"/>
<evidence type="ECO:0000256" key="4">
    <source>
        <dbReference type="ARBA" id="ARBA00022490"/>
    </source>
</evidence>
<dbReference type="GO" id="GO:0005813">
    <property type="term" value="C:centrosome"/>
    <property type="evidence" value="ECO:0007669"/>
    <property type="project" value="UniProtKB-SubCell"/>
</dbReference>
<name>A0A8C9WAI8_SCLFO</name>
<sequence length="510" mass="62562">MALPTLSTRWSSRSRTLEKQMVRRREQEARWRQQWETHSQYFREQSVRSSKQAQWSSRQSFHQSMTAYHRSILQEEKQRSLEERRERLRILLQEERDKLEAELRELHPNRTAQSGQLIQKAEELRLAREERRKKLAQELLRERWKRNDPALRQTESMLHQDHVTHHWQVQEQERKQQLEAAQEEKKRFENEYERTRREALQRIKEEEERRKAEARRRAEELQHQMEELKLREEEASRLKKEQEALLSQRWEVEKLEEERKKQEEWRKKYELGCFLGRQYRTQLKRRAQQVQEELEMDQQILAALLEAEQEDQRLASAQRERAVADAAWMKRVIEEQLQLEHEREAEFDILYREDAQRVWERREAEWEKERRARERLMQEVLLGRRQQLEQKMQENRRAQEESLRRREELIQELEREKQERQLEREHEERQKTARKQEIDAQVLNVFRRKAEGGGETARTGHQSVARHPMQHSNPRATREWELANPLRHPATLRCTSKHCASTAVRRLVGT</sequence>
<keyword evidence="5 7" id="KW-0175">Coiled coil</keyword>
<comment type="subcellular location">
    <subcellularLocation>
        <location evidence="1">Cytoplasm</location>
        <location evidence="1">Cytoskeleton</location>
        <location evidence="1">Microtubule organizing center</location>
        <location evidence="1">Centrosome</location>
    </subcellularLocation>
</comment>
<feature type="coiled-coil region" evidence="7">
    <location>
        <begin position="171"/>
        <end position="327"/>
    </location>
</feature>
<dbReference type="OrthoDB" id="6431598at2759"/>